<dbReference type="CDD" id="cd02009">
    <property type="entry name" value="TPP_SHCHC_synthase"/>
    <property type="match status" value="1"/>
</dbReference>
<keyword evidence="1 7" id="KW-0474">Menaquinone biosynthesis</keyword>
<evidence type="ECO:0000313" key="11">
    <source>
        <dbReference type="EMBL" id="ARF13466.1"/>
    </source>
</evidence>
<comment type="function">
    <text evidence="7">Catalyzes the thiamine diphosphate-dependent decarboxylation of 2-oxoglutarate and the subsequent addition of the resulting succinic semialdehyde-thiamine pyrophosphate anion to isochorismate to yield 2-succinyl-5-enolpyruvyl-6-hydroxy-3-cyclohexene-1-carboxylate (SEPHCHC).</text>
</comment>
<dbReference type="PANTHER" id="PTHR42916">
    <property type="entry name" value="2-SUCCINYL-5-ENOLPYRUVYL-6-HYDROXY-3-CYCLOHEXENE-1-CARBOXYLATE SYNTHASE"/>
    <property type="match status" value="1"/>
</dbReference>
<comment type="similarity">
    <text evidence="7">Belongs to the TPP enzyme family. MenD subfamily.</text>
</comment>
<dbReference type="PIRSF" id="PIRSF004983">
    <property type="entry name" value="MenD"/>
    <property type="match status" value="1"/>
</dbReference>
<evidence type="ECO:0000259" key="10">
    <source>
        <dbReference type="Pfam" id="PF16582"/>
    </source>
</evidence>
<gene>
    <name evidence="7" type="primary">menD</name>
    <name evidence="11" type="ORF">SporoS204_04270</name>
</gene>
<dbReference type="Pfam" id="PF02775">
    <property type="entry name" value="TPP_enzyme_C"/>
    <property type="match status" value="1"/>
</dbReference>
<name>A0ABM6JU21_SPOUR</name>
<dbReference type="Proteomes" id="UP000192486">
    <property type="component" value="Chromosome"/>
</dbReference>
<feature type="domain" description="Thiamine pyrophosphate enzyme TPP-binding" evidence="8">
    <location>
        <begin position="432"/>
        <end position="535"/>
    </location>
</feature>
<comment type="cofactor">
    <cofactor evidence="7">
        <name>Mg(2+)</name>
        <dbReference type="ChEBI" id="CHEBI:18420"/>
    </cofactor>
    <cofactor evidence="7">
        <name>Mn(2+)</name>
        <dbReference type="ChEBI" id="CHEBI:29035"/>
    </cofactor>
</comment>
<evidence type="ECO:0000256" key="6">
    <source>
        <dbReference type="ARBA" id="ARBA00023211"/>
    </source>
</evidence>
<feature type="domain" description="Menaquinone biosynthesis protein MenD middle" evidence="10">
    <location>
        <begin position="213"/>
        <end position="388"/>
    </location>
</feature>
<dbReference type="SUPFAM" id="SSF52518">
    <property type="entry name" value="Thiamin diphosphate-binding fold (THDP-binding)"/>
    <property type="match status" value="2"/>
</dbReference>
<evidence type="ECO:0000256" key="3">
    <source>
        <dbReference type="ARBA" id="ARBA00022723"/>
    </source>
</evidence>
<feature type="domain" description="Thiamine pyrophosphate enzyme N-terminal TPP-binding" evidence="9">
    <location>
        <begin position="15"/>
        <end position="126"/>
    </location>
</feature>
<dbReference type="Pfam" id="PF16582">
    <property type="entry name" value="TPP_enzyme_M_2"/>
    <property type="match status" value="1"/>
</dbReference>
<evidence type="ECO:0000256" key="4">
    <source>
        <dbReference type="ARBA" id="ARBA00022842"/>
    </source>
</evidence>
<dbReference type="Pfam" id="PF02776">
    <property type="entry name" value="TPP_enzyme_N"/>
    <property type="match status" value="1"/>
</dbReference>
<dbReference type="NCBIfam" id="TIGR00173">
    <property type="entry name" value="menD"/>
    <property type="match status" value="1"/>
</dbReference>
<comment type="cofactor">
    <cofactor evidence="7">
        <name>thiamine diphosphate</name>
        <dbReference type="ChEBI" id="CHEBI:58937"/>
    </cofactor>
    <text evidence="7">Binds 1 thiamine pyrophosphate per subunit.</text>
</comment>
<dbReference type="InterPro" id="IPR029061">
    <property type="entry name" value="THDP-binding"/>
</dbReference>
<dbReference type="InterPro" id="IPR032264">
    <property type="entry name" value="MenD_middle"/>
</dbReference>
<dbReference type="InterPro" id="IPR012001">
    <property type="entry name" value="Thiamin_PyroP_enz_TPP-bd_dom"/>
</dbReference>
<proteinExistence type="inferred from homology"/>
<dbReference type="Gene3D" id="3.40.50.1220">
    <property type="entry name" value="TPP-binding domain"/>
    <property type="match status" value="1"/>
</dbReference>
<dbReference type="PANTHER" id="PTHR42916:SF1">
    <property type="entry name" value="PROTEIN PHYLLO, CHLOROPLASTIC"/>
    <property type="match status" value="1"/>
</dbReference>
<dbReference type="InterPro" id="IPR011766">
    <property type="entry name" value="TPP_enzyme_TPP-bd"/>
</dbReference>
<dbReference type="EC" id="2.2.1.9" evidence="7"/>
<evidence type="ECO:0000259" key="8">
    <source>
        <dbReference type="Pfam" id="PF02775"/>
    </source>
</evidence>
<accession>A0ABM6JU21</accession>
<evidence type="ECO:0000313" key="12">
    <source>
        <dbReference type="Proteomes" id="UP000192486"/>
    </source>
</evidence>
<dbReference type="RefSeq" id="WP_029055121.1">
    <property type="nucleotide sequence ID" value="NZ_CP015108.1"/>
</dbReference>
<dbReference type="InterPro" id="IPR004433">
    <property type="entry name" value="MenaQ_synth_MenD"/>
</dbReference>
<evidence type="ECO:0000256" key="7">
    <source>
        <dbReference type="HAMAP-Rule" id="MF_01659"/>
    </source>
</evidence>
<organism evidence="11 12">
    <name type="scientific">Sporosarcina ureae</name>
    <dbReference type="NCBI Taxonomy" id="1571"/>
    <lineage>
        <taxon>Bacteria</taxon>
        <taxon>Bacillati</taxon>
        <taxon>Bacillota</taxon>
        <taxon>Bacilli</taxon>
        <taxon>Bacillales</taxon>
        <taxon>Caryophanaceae</taxon>
        <taxon>Sporosarcina</taxon>
    </lineage>
</organism>
<evidence type="ECO:0000259" key="9">
    <source>
        <dbReference type="Pfam" id="PF02776"/>
    </source>
</evidence>
<dbReference type="EMBL" id="CP015108">
    <property type="protein sequence ID" value="ARF13466.1"/>
    <property type="molecule type" value="Genomic_DNA"/>
</dbReference>
<dbReference type="HAMAP" id="MF_01659">
    <property type="entry name" value="MenD"/>
    <property type="match status" value="1"/>
</dbReference>
<keyword evidence="3 7" id="KW-0479">Metal-binding</keyword>
<dbReference type="InterPro" id="IPR029035">
    <property type="entry name" value="DHS-like_NAD/FAD-binding_dom"/>
</dbReference>
<evidence type="ECO:0000256" key="1">
    <source>
        <dbReference type="ARBA" id="ARBA00022428"/>
    </source>
</evidence>
<evidence type="ECO:0000256" key="5">
    <source>
        <dbReference type="ARBA" id="ARBA00023052"/>
    </source>
</evidence>
<reference evidence="11 12" key="1">
    <citation type="submission" date="2016-04" db="EMBL/GenBank/DDBJ databases">
        <title>Comparative Genomics and Epigenetics of Sporosarcina ureae.</title>
        <authorList>
            <person name="Oliver A.S."/>
            <person name="Cooper K.K."/>
        </authorList>
    </citation>
    <scope>NUCLEOTIDE SEQUENCE [LARGE SCALE GENOMIC DNA]</scope>
    <source>
        <strain evidence="11 12">S204</strain>
    </source>
</reference>
<dbReference type="Gene3D" id="3.40.50.970">
    <property type="match status" value="2"/>
</dbReference>
<comment type="catalytic activity">
    <reaction evidence="7">
        <text>isochorismate + 2-oxoglutarate + H(+) = 5-enolpyruvoyl-6-hydroxy-2-succinyl-cyclohex-3-ene-1-carboxylate + CO2</text>
        <dbReference type="Rhea" id="RHEA:25593"/>
        <dbReference type="ChEBI" id="CHEBI:15378"/>
        <dbReference type="ChEBI" id="CHEBI:16526"/>
        <dbReference type="ChEBI" id="CHEBI:16810"/>
        <dbReference type="ChEBI" id="CHEBI:29780"/>
        <dbReference type="ChEBI" id="CHEBI:58818"/>
        <dbReference type="EC" id="2.2.1.9"/>
    </reaction>
</comment>
<comment type="subunit">
    <text evidence="7">Homodimer.</text>
</comment>
<sequence length="573" mass="64552">MNDHETGLTSYVLRLTDTLIRQGAKRAVISPGSRSTPLAYAFMNSKDMQTYMHTDERSAAFYALGLVKATGQPVVLLCTSGTAASNYHPAITEAFYARLPLIVITADRPHELREVGAPQAIDQIRMFGEHVKDSVDFPMPENREDILRYMEQRAVRLLSVAKTAPQGPVHLNVPFREPLLIDLQATAPVSRFQQQLVGDLAVTEEMKTVLETSITQSKKGILVMGEQATTLDKERFWEFAKALQWPVLCDPLSNLRSQVPTDCDDLCIDQYDALLKSEVFAEKMRPDCVIRFGPQPISKPLLLFLKKTCPETYIVVDDSPNYRDPIGLTTHHLQVSAASIWQQISVPCERTEYTKQWTEANQISTDVMNEDQHFHQDEGHFVRQFIVNLPDHSDVVCSSSMPIRDLDTHFQKTNRDISLFCNRGTNGIDGVVSTALGIQEGRKRKTYLLIGDLAFLHDVNGLIISRLQQTDLTIVLINNNGGGIFSYLPQASIEHYYEQLFGTPTNLTFHHIAAMYEAQYDAVDTTLAFEQAMQTDKTANLRIIEVATVRADNVEAHRSVWREIAKRVERIGD</sequence>
<dbReference type="SUPFAM" id="SSF52467">
    <property type="entry name" value="DHS-like NAD/FAD-binding domain"/>
    <property type="match status" value="1"/>
</dbReference>
<keyword evidence="12" id="KW-1185">Reference proteome</keyword>
<comment type="pathway">
    <text evidence="7">Quinol/quinone metabolism; menaquinone biosynthesis.</text>
</comment>
<keyword evidence="4 7" id="KW-0460">Magnesium</keyword>
<protein>
    <recommendedName>
        <fullName evidence="7">2-succinyl-5-enolpyruvyl-6-hydroxy-3-cyclohexene-1-carboxylate synthase</fullName>
        <shortName evidence="7">SEPHCHC synthase</shortName>
        <ecNumber evidence="7">2.2.1.9</ecNumber>
    </recommendedName>
    <alternativeName>
        <fullName evidence="7">Menaquinone biosynthesis protein MenD</fullName>
    </alternativeName>
</protein>
<keyword evidence="2 7" id="KW-0808">Transferase</keyword>
<dbReference type="CDD" id="cd07037">
    <property type="entry name" value="TPP_PYR_MenD"/>
    <property type="match status" value="1"/>
</dbReference>
<evidence type="ECO:0000256" key="2">
    <source>
        <dbReference type="ARBA" id="ARBA00022679"/>
    </source>
</evidence>
<comment type="pathway">
    <text evidence="7">Quinol/quinone metabolism; 1,4-dihydroxy-2-naphthoate biosynthesis; 1,4-dihydroxy-2-naphthoate from chorismate: step 2/7.</text>
</comment>
<keyword evidence="6 7" id="KW-0464">Manganese</keyword>
<keyword evidence="5 7" id="KW-0786">Thiamine pyrophosphate</keyword>